<feature type="region of interest" description="Disordered" evidence="1">
    <location>
        <begin position="55"/>
        <end position="103"/>
    </location>
</feature>
<evidence type="ECO:0000256" key="2">
    <source>
        <dbReference type="SAM" id="SignalP"/>
    </source>
</evidence>
<protein>
    <submittedName>
        <fullName evidence="3">Uncharacterized protein</fullName>
    </submittedName>
</protein>
<feature type="signal peptide" evidence="2">
    <location>
        <begin position="1"/>
        <end position="21"/>
    </location>
</feature>
<evidence type="ECO:0000313" key="3">
    <source>
        <dbReference type="EMBL" id="KAG8225149.1"/>
    </source>
</evidence>
<dbReference type="Proteomes" id="UP000792457">
    <property type="component" value="Unassembled WGS sequence"/>
</dbReference>
<proteinExistence type="predicted"/>
<reference evidence="3" key="1">
    <citation type="submission" date="2013-04" db="EMBL/GenBank/DDBJ databases">
        <authorList>
            <person name="Qu J."/>
            <person name="Murali S.C."/>
            <person name="Bandaranaike D."/>
            <person name="Bellair M."/>
            <person name="Blankenburg K."/>
            <person name="Chao H."/>
            <person name="Dinh H."/>
            <person name="Doddapaneni H."/>
            <person name="Downs B."/>
            <person name="Dugan-Rocha S."/>
            <person name="Elkadiri S."/>
            <person name="Gnanaolivu R.D."/>
            <person name="Hernandez B."/>
            <person name="Javaid M."/>
            <person name="Jayaseelan J.C."/>
            <person name="Lee S."/>
            <person name="Li M."/>
            <person name="Ming W."/>
            <person name="Munidasa M."/>
            <person name="Muniz J."/>
            <person name="Nguyen L."/>
            <person name="Ongeri F."/>
            <person name="Osuji N."/>
            <person name="Pu L.-L."/>
            <person name="Puazo M."/>
            <person name="Qu C."/>
            <person name="Quiroz J."/>
            <person name="Raj R."/>
            <person name="Weissenberger G."/>
            <person name="Xin Y."/>
            <person name="Zou X."/>
            <person name="Han Y."/>
            <person name="Richards S."/>
            <person name="Worley K."/>
            <person name="Muzny D."/>
            <person name="Gibbs R."/>
        </authorList>
    </citation>
    <scope>NUCLEOTIDE SEQUENCE</scope>
    <source>
        <strain evidence="3">Sampled in the wild</strain>
    </source>
</reference>
<gene>
    <name evidence="3" type="ORF">J437_LFUL006173</name>
</gene>
<accession>A0A8K0JZY2</accession>
<evidence type="ECO:0000256" key="1">
    <source>
        <dbReference type="SAM" id="MobiDB-lite"/>
    </source>
</evidence>
<dbReference type="AlphaFoldDB" id="A0A8K0JZY2"/>
<reference evidence="3" key="2">
    <citation type="submission" date="2017-10" db="EMBL/GenBank/DDBJ databases">
        <title>Ladona fulva Genome sequencing and assembly.</title>
        <authorList>
            <person name="Murali S."/>
            <person name="Richards S."/>
            <person name="Bandaranaike D."/>
            <person name="Bellair M."/>
            <person name="Blankenburg K."/>
            <person name="Chao H."/>
            <person name="Dinh H."/>
            <person name="Doddapaneni H."/>
            <person name="Dugan-Rocha S."/>
            <person name="Elkadiri S."/>
            <person name="Gnanaolivu R."/>
            <person name="Hernandez B."/>
            <person name="Skinner E."/>
            <person name="Javaid M."/>
            <person name="Lee S."/>
            <person name="Li M."/>
            <person name="Ming W."/>
            <person name="Munidasa M."/>
            <person name="Muniz J."/>
            <person name="Nguyen L."/>
            <person name="Hughes D."/>
            <person name="Osuji N."/>
            <person name="Pu L.-L."/>
            <person name="Puazo M."/>
            <person name="Qu C."/>
            <person name="Quiroz J."/>
            <person name="Raj R."/>
            <person name="Weissenberger G."/>
            <person name="Xin Y."/>
            <person name="Zou X."/>
            <person name="Han Y."/>
            <person name="Worley K."/>
            <person name="Muzny D."/>
            <person name="Gibbs R."/>
        </authorList>
    </citation>
    <scope>NUCLEOTIDE SEQUENCE</scope>
    <source>
        <strain evidence="3">Sampled in the wild</strain>
    </source>
</reference>
<name>A0A8K0JZY2_LADFU</name>
<evidence type="ECO:0000313" key="4">
    <source>
        <dbReference type="Proteomes" id="UP000792457"/>
    </source>
</evidence>
<keyword evidence="2" id="KW-0732">Signal</keyword>
<comment type="caution">
    <text evidence="3">The sequence shown here is derived from an EMBL/GenBank/DDBJ whole genome shotgun (WGS) entry which is preliminary data.</text>
</comment>
<organism evidence="3 4">
    <name type="scientific">Ladona fulva</name>
    <name type="common">Scarce chaser dragonfly</name>
    <name type="synonym">Libellula fulva</name>
    <dbReference type="NCBI Taxonomy" id="123851"/>
    <lineage>
        <taxon>Eukaryota</taxon>
        <taxon>Metazoa</taxon>
        <taxon>Ecdysozoa</taxon>
        <taxon>Arthropoda</taxon>
        <taxon>Hexapoda</taxon>
        <taxon>Insecta</taxon>
        <taxon>Pterygota</taxon>
        <taxon>Palaeoptera</taxon>
        <taxon>Odonata</taxon>
        <taxon>Epiprocta</taxon>
        <taxon>Anisoptera</taxon>
        <taxon>Libelluloidea</taxon>
        <taxon>Libellulidae</taxon>
        <taxon>Ladona</taxon>
    </lineage>
</organism>
<feature type="compositionally biased region" description="Low complexity" evidence="1">
    <location>
        <begin position="91"/>
        <end position="102"/>
    </location>
</feature>
<feature type="chain" id="PRO_5035440647" evidence="2">
    <location>
        <begin position="22"/>
        <end position="163"/>
    </location>
</feature>
<dbReference type="EMBL" id="KZ308225">
    <property type="protein sequence ID" value="KAG8225149.1"/>
    <property type="molecule type" value="Genomic_DNA"/>
</dbReference>
<keyword evidence="4" id="KW-1185">Reference proteome</keyword>
<sequence length="163" mass="18414">MFMVLMTVYSFSLFLSPPSVSLSNNFHSSHATKYGENGPFDLYVTFFTRLHSTSNTRKMERLPPEGPTGVRRRDSRHPRPYQRPVEACPRAAASEEQEAPSQLHTERMLGQNRSVQNEVEAISYYPEPAKQYIGESPRSAMAKLNTALAAANVNAKLVFDLYQ</sequence>